<dbReference type="Gene3D" id="1.10.10.10">
    <property type="entry name" value="Winged helix-like DNA-binding domain superfamily/Winged helix DNA-binding domain"/>
    <property type="match status" value="1"/>
</dbReference>
<name>A0A9D2N9Q6_9FIRM</name>
<gene>
    <name evidence="2" type="ORF">H9705_07705</name>
</gene>
<dbReference type="SUPFAM" id="SSF46785">
    <property type="entry name" value="Winged helix' DNA-binding domain"/>
    <property type="match status" value="1"/>
</dbReference>
<dbReference type="Proteomes" id="UP000823849">
    <property type="component" value="Unassembled WGS sequence"/>
</dbReference>
<dbReference type="InterPro" id="IPR036390">
    <property type="entry name" value="WH_DNA-bd_sf"/>
</dbReference>
<reference evidence="2" key="1">
    <citation type="journal article" date="2021" name="PeerJ">
        <title>Extensive microbial diversity within the chicken gut microbiome revealed by metagenomics and culture.</title>
        <authorList>
            <person name="Gilroy R."/>
            <person name="Ravi A."/>
            <person name="Getino M."/>
            <person name="Pursley I."/>
            <person name="Horton D.L."/>
            <person name="Alikhan N.F."/>
            <person name="Baker D."/>
            <person name="Gharbi K."/>
            <person name="Hall N."/>
            <person name="Watson M."/>
            <person name="Adriaenssens E.M."/>
            <person name="Foster-Nyarko E."/>
            <person name="Jarju S."/>
            <person name="Secka A."/>
            <person name="Antonio M."/>
            <person name="Oren A."/>
            <person name="Chaudhuri R.R."/>
            <person name="La Ragione R."/>
            <person name="Hildebrand F."/>
            <person name="Pallen M.J."/>
        </authorList>
    </citation>
    <scope>NUCLEOTIDE SEQUENCE</scope>
    <source>
        <strain evidence="2">CHK185-5351</strain>
    </source>
</reference>
<dbReference type="InterPro" id="IPR005149">
    <property type="entry name" value="Tscrpt_reg_PadR_N"/>
</dbReference>
<dbReference type="PANTHER" id="PTHR33169">
    <property type="entry name" value="PADR-FAMILY TRANSCRIPTIONAL REGULATOR"/>
    <property type="match status" value="1"/>
</dbReference>
<feature type="domain" description="Transcription regulator PadR N-terminal" evidence="1">
    <location>
        <begin position="14"/>
        <end position="82"/>
    </location>
</feature>
<dbReference type="PANTHER" id="PTHR33169:SF24">
    <property type="entry name" value="TRANSCRIPTIONAL REGULATOR, PADR FAMILY"/>
    <property type="match status" value="1"/>
</dbReference>
<dbReference type="InterPro" id="IPR052509">
    <property type="entry name" value="Metal_resp_DNA-bind_regulator"/>
</dbReference>
<accession>A0A9D2N9Q6</accession>
<comment type="caution">
    <text evidence="2">The sequence shown here is derived from an EMBL/GenBank/DDBJ whole genome shotgun (WGS) entry which is preliminary data.</text>
</comment>
<protein>
    <submittedName>
        <fullName evidence="2">PadR family transcriptional regulator</fullName>
    </submittedName>
</protein>
<dbReference type="EMBL" id="DWWU01000033">
    <property type="protein sequence ID" value="HJC15694.1"/>
    <property type="molecule type" value="Genomic_DNA"/>
</dbReference>
<sequence length="108" mass="12581">MNPQLKKGVLELCVLSQLTDGDKYGYELTELISREMSLAAGTLYMILKRLKEEQYVETYLVESDSGPARKYYHLTEKGYGYLSEKQKEWQTFTEMVERLTHKGGYSHD</sequence>
<reference evidence="2" key="2">
    <citation type="submission" date="2021-04" db="EMBL/GenBank/DDBJ databases">
        <authorList>
            <person name="Gilroy R."/>
        </authorList>
    </citation>
    <scope>NUCLEOTIDE SEQUENCE</scope>
    <source>
        <strain evidence="2">CHK185-5351</strain>
    </source>
</reference>
<evidence type="ECO:0000313" key="2">
    <source>
        <dbReference type="EMBL" id="HJC15694.1"/>
    </source>
</evidence>
<proteinExistence type="predicted"/>
<evidence type="ECO:0000313" key="3">
    <source>
        <dbReference type="Proteomes" id="UP000823849"/>
    </source>
</evidence>
<dbReference type="Pfam" id="PF03551">
    <property type="entry name" value="PadR"/>
    <property type="match status" value="1"/>
</dbReference>
<dbReference type="AlphaFoldDB" id="A0A9D2N9Q6"/>
<organism evidence="2 3">
    <name type="scientific">Candidatus Fusicatenibacter intestinigallinarum</name>
    <dbReference type="NCBI Taxonomy" id="2838598"/>
    <lineage>
        <taxon>Bacteria</taxon>
        <taxon>Bacillati</taxon>
        <taxon>Bacillota</taxon>
        <taxon>Clostridia</taxon>
        <taxon>Lachnospirales</taxon>
        <taxon>Lachnospiraceae</taxon>
        <taxon>Fusicatenibacter</taxon>
    </lineage>
</organism>
<dbReference type="InterPro" id="IPR036388">
    <property type="entry name" value="WH-like_DNA-bd_sf"/>
</dbReference>
<evidence type="ECO:0000259" key="1">
    <source>
        <dbReference type="Pfam" id="PF03551"/>
    </source>
</evidence>